<dbReference type="EMBL" id="CAKKLH010000047">
    <property type="protein sequence ID" value="CAH0100969.1"/>
    <property type="molecule type" value="Genomic_DNA"/>
</dbReference>
<gene>
    <name evidence="3" type="ORF">DGAL_LOCUS3259</name>
</gene>
<feature type="signal peptide" evidence="1">
    <location>
        <begin position="1"/>
        <end position="22"/>
    </location>
</feature>
<comment type="caution">
    <text evidence="3">The sequence shown here is derived from an EMBL/GenBank/DDBJ whole genome shotgun (WGS) entry which is preliminary data.</text>
</comment>
<evidence type="ECO:0000259" key="2">
    <source>
        <dbReference type="Pfam" id="PF14295"/>
    </source>
</evidence>
<organism evidence="3 4">
    <name type="scientific">Daphnia galeata</name>
    <dbReference type="NCBI Taxonomy" id="27404"/>
    <lineage>
        <taxon>Eukaryota</taxon>
        <taxon>Metazoa</taxon>
        <taxon>Ecdysozoa</taxon>
        <taxon>Arthropoda</taxon>
        <taxon>Crustacea</taxon>
        <taxon>Branchiopoda</taxon>
        <taxon>Diplostraca</taxon>
        <taxon>Cladocera</taxon>
        <taxon>Anomopoda</taxon>
        <taxon>Daphniidae</taxon>
        <taxon>Daphnia</taxon>
    </lineage>
</organism>
<dbReference type="AlphaFoldDB" id="A0A8J2WC82"/>
<proteinExistence type="predicted"/>
<feature type="chain" id="PRO_5035308859" description="Apple domain-containing protein" evidence="1">
    <location>
        <begin position="23"/>
        <end position="101"/>
    </location>
</feature>
<accession>A0A8J2WC82</accession>
<dbReference type="Gene3D" id="3.50.4.10">
    <property type="entry name" value="Hepatocyte Growth Factor"/>
    <property type="match status" value="1"/>
</dbReference>
<feature type="domain" description="Apple" evidence="2">
    <location>
        <begin position="38"/>
        <end position="76"/>
    </location>
</feature>
<evidence type="ECO:0000313" key="3">
    <source>
        <dbReference type="EMBL" id="CAH0100969.1"/>
    </source>
</evidence>
<name>A0A8J2WC82_9CRUS</name>
<dbReference type="InterPro" id="IPR003609">
    <property type="entry name" value="Pan_app"/>
</dbReference>
<protein>
    <recommendedName>
        <fullName evidence="2">Apple domain-containing protein</fullName>
    </recommendedName>
</protein>
<evidence type="ECO:0000256" key="1">
    <source>
        <dbReference type="SAM" id="SignalP"/>
    </source>
</evidence>
<dbReference type="Pfam" id="PF14295">
    <property type="entry name" value="PAN_4"/>
    <property type="match status" value="1"/>
</dbReference>
<keyword evidence="1" id="KW-0732">Signal</keyword>
<keyword evidence="4" id="KW-1185">Reference proteome</keyword>
<sequence length="101" mass="11140">MKLISIASLLLVVVVAATVVDAQHNTGDGGVKWLPNCDYFGGDIDRNRVPVEECGRACIDNPGCNHFTYVNGNCLLKRHDQSFRRKPCSACDLCGFIPWRS</sequence>
<dbReference type="Proteomes" id="UP000789390">
    <property type="component" value="Unassembled WGS sequence"/>
</dbReference>
<dbReference type="OrthoDB" id="568194at2759"/>
<dbReference type="SUPFAM" id="SSF57414">
    <property type="entry name" value="Hairpin loop containing domain-like"/>
    <property type="match status" value="1"/>
</dbReference>
<reference evidence="3" key="1">
    <citation type="submission" date="2021-11" db="EMBL/GenBank/DDBJ databases">
        <authorList>
            <person name="Schell T."/>
        </authorList>
    </citation>
    <scope>NUCLEOTIDE SEQUENCE</scope>
    <source>
        <strain evidence="3">M5</strain>
    </source>
</reference>
<evidence type="ECO:0000313" key="4">
    <source>
        <dbReference type="Proteomes" id="UP000789390"/>
    </source>
</evidence>